<gene>
    <name evidence="8" type="primary">Mpp6_0</name>
    <name evidence="8" type="ORF">g.15623</name>
</gene>
<dbReference type="InterPro" id="IPR020590">
    <property type="entry name" value="Guanylate_kinase_CS"/>
</dbReference>
<evidence type="ECO:0000259" key="6">
    <source>
        <dbReference type="PROSITE" id="PS50052"/>
    </source>
</evidence>
<dbReference type="PROSITE" id="PS50106">
    <property type="entry name" value="PDZ"/>
    <property type="match status" value="1"/>
</dbReference>
<feature type="region of interest" description="Disordered" evidence="4">
    <location>
        <begin position="108"/>
        <end position="294"/>
    </location>
</feature>
<dbReference type="Pfam" id="PF00018">
    <property type="entry name" value="SH3_1"/>
    <property type="match status" value="1"/>
</dbReference>
<dbReference type="CDD" id="cd11862">
    <property type="entry name" value="SH3_MPP"/>
    <property type="match status" value="1"/>
</dbReference>
<dbReference type="AlphaFoldDB" id="A0A6G1SED9"/>
<dbReference type="InterPro" id="IPR008145">
    <property type="entry name" value="GK/Ca_channel_bsu"/>
</dbReference>
<dbReference type="Pfam" id="PF00595">
    <property type="entry name" value="PDZ"/>
    <property type="match status" value="1"/>
</dbReference>
<dbReference type="SMART" id="SM00326">
    <property type="entry name" value="SH3"/>
    <property type="match status" value="1"/>
</dbReference>
<dbReference type="PANTHER" id="PTHR23122">
    <property type="entry name" value="MEMBRANE-ASSOCIATED GUANYLATE KINASE MAGUK"/>
    <property type="match status" value="1"/>
</dbReference>
<dbReference type="Pfam" id="PF00625">
    <property type="entry name" value="Guanylate_kin"/>
    <property type="match status" value="1"/>
</dbReference>
<feature type="compositionally biased region" description="Polar residues" evidence="4">
    <location>
        <begin position="161"/>
        <end position="177"/>
    </location>
</feature>
<dbReference type="SMART" id="SM00072">
    <property type="entry name" value="GuKc"/>
    <property type="match status" value="1"/>
</dbReference>
<dbReference type="SMART" id="SM00228">
    <property type="entry name" value="PDZ"/>
    <property type="match status" value="1"/>
</dbReference>
<feature type="compositionally biased region" description="Basic residues" evidence="4">
    <location>
        <begin position="403"/>
        <end position="413"/>
    </location>
</feature>
<evidence type="ECO:0000259" key="5">
    <source>
        <dbReference type="PROSITE" id="PS50002"/>
    </source>
</evidence>
<dbReference type="PROSITE" id="PS50002">
    <property type="entry name" value="SH3"/>
    <property type="match status" value="1"/>
</dbReference>
<evidence type="ECO:0000256" key="3">
    <source>
        <dbReference type="PROSITE-ProRule" id="PRU00192"/>
    </source>
</evidence>
<name>A0A6G1SED9_9ACAR</name>
<dbReference type="InterPro" id="IPR050716">
    <property type="entry name" value="MAGUK"/>
</dbReference>
<dbReference type="EMBL" id="GGYP01003519">
    <property type="protein sequence ID" value="MDE48290.1"/>
    <property type="molecule type" value="Transcribed_RNA"/>
</dbReference>
<dbReference type="CDD" id="cd00071">
    <property type="entry name" value="GMPK"/>
    <property type="match status" value="1"/>
</dbReference>
<feature type="domain" description="Guanylate kinase-like" evidence="6">
    <location>
        <begin position="658"/>
        <end position="866"/>
    </location>
</feature>
<evidence type="ECO:0000313" key="8">
    <source>
        <dbReference type="EMBL" id="MDE48290.1"/>
    </source>
</evidence>
<feature type="compositionally biased region" description="Polar residues" evidence="4">
    <location>
        <begin position="232"/>
        <end position="265"/>
    </location>
</feature>
<keyword evidence="2 3" id="KW-0728">SH3 domain</keyword>
<dbReference type="Gene3D" id="2.30.42.10">
    <property type="match status" value="1"/>
</dbReference>
<feature type="compositionally biased region" description="Low complexity" evidence="4">
    <location>
        <begin position="210"/>
        <end position="231"/>
    </location>
</feature>
<dbReference type="SUPFAM" id="SSF50156">
    <property type="entry name" value="PDZ domain-like"/>
    <property type="match status" value="1"/>
</dbReference>
<feature type="region of interest" description="Disordered" evidence="4">
    <location>
        <begin position="349"/>
        <end position="435"/>
    </location>
</feature>
<feature type="compositionally biased region" description="Low complexity" evidence="4">
    <location>
        <begin position="111"/>
        <end position="144"/>
    </location>
</feature>
<comment type="similarity">
    <text evidence="1">Belongs to the MAGUK family.</text>
</comment>
<dbReference type="InterPro" id="IPR001478">
    <property type="entry name" value="PDZ"/>
</dbReference>
<dbReference type="InterPro" id="IPR027417">
    <property type="entry name" value="P-loop_NTPase"/>
</dbReference>
<dbReference type="PROSITE" id="PS50052">
    <property type="entry name" value="GUANYLATE_KINASE_2"/>
    <property type="match status" value="1"/>
</dbReference>
<feature type="domain" description="SH3" evidence="5">
    <location>
        <begin position="531"/>
        <end position="601"/>
    </location>
</feature>
<dbReference type="SUPFAM" id="SSF52540">
    <property type="entry name" value="P-loop containing nucleoside triphosphate hydrolases"/>
    <property type="match status" value="1"/>
</dbReference>
<feature type="domain" description="PDZ" evidence="7">
    <location>
        <begin position="444"/>
        <end position="523"/>
    </location>
</feature>
<evidence type="ECO:0000259" key="7">
    <source>
        <dbReference type="PROSITE" id="PS50106"/>
    </source>
</evidence>
<organism evidence="8">
    <name type="scientific">Aceria tosichella</name>
    <name type="common">wheat curl mite</name>
    <dbReference type="NCBI Taxonomy" id="561515"/>
    <lineage>
        <taxon>Eukaryota</taxon>
        <taxon>Metazoa</taxon>
        <taxon>Ecdysozoa</taxon>
        <taxon>Arthropoda</taxon>
        <taxon>Chelicerata</taxon>
        <taxon>Arachnida</taxon>
        <taxon>Acari</taxon>
        <taxon>Acariformes</taxon>
        <taxon>Trombidiformes</taxon>
        <taxon>Prostigmata</taxon>
        <taxon>Eupodina</taxon>
        <taxon>Eriophyoidea</taxon>
        <taxon>Eriophyidae</taxon>
        <taxon>Eriophyinae</taxon>
        <taxon>Aceriini</taxon>
        <taxon>Aceria</taxon>
    </lineage>
</organism>
<reference evidence="8" key="1">
    <citation type="submission" date="2018-10" db="EMBL/GenBank/DDBJ databases">
        <title>Transcriptome assembly of Aceria tosichella (Wheat curl mite) Type 2.</title>
        <authorList>
            <person name="Scully E.D."/>
            <person name="Geib S.M."/>
            <person name="Palmer N.A."/>
            <person name="Gupta A.K."/>
            <person name="Sarath G."/>
            <person name="Tatineni S."/>
        </authorList>
    </citation>
    <scope>NUCLEOTIDE SEQUENCE</scope>
    <source>
        <strain evidence="8">LincolnNE</strain>
    </source>
</reference>
<sequence>MQKMPPQKNPYLTQYKENVSNQQKLIRQRLGQSADDDNSINTHRYQTHVKSSSTQLVDPHNDGDFPSIDDETIVDAPSDDRGGKQKSRYSYFDHDAEESLQFFKKNLLPQSNTNNSSSNTNGNSNNNNNTTTTQRTLKTSSTATITRPVSTAFDRPLGTTEPKSTSNLFDRQPSLSSIKAGESVYVSRSRAPLEVVETSRTTASGNYKYPPNTSTSMSTTTTTTKPRSLPTVKQQHQQSSTPPRTRPLSISEQVTTAPVQPTVPQARNRANGATTTSQQKLKSTGSSSSRPLSGTNLYAADEVELARVNHHRAVSSNSPQLPESPIPAETFARKPLYNSLLRAHDSIRLKVNRPKIRPKSEPGQPPSAPVQDTQLDDTIELAEINNDNQEPGLNERAVDVKRRSSRKKGKSKKKDAGGKSDEQEQDDQQQQQLVPTRNFSEFRVVKVVRSESERSLGVTVRAEDGNIVVARILAGSLADKQGALQVGDVILAVNNREVYTPEQLQEQLRRTMSEDTVLLKIVPSFREELPTLCIYLRALFNYDPNEDSLLPCKEVGVAFNQGDILEVVNQEDPNWWQARRVDSENLQTGLIPSQELEERRRAFVIPDYDLATRTSICGTKVSRKSKKKEIYNVGQNCDFDKAELQLYEEVCRTPAFERRTLVLIGANGVGKQALKARLINLDPDRFGTPLPHTSRLPREGEEDGIHYHFVTREKMEEDIIAGKYLEYGEYDGALYGTKLDSVREIIGSGRICVLDCSPTCLKVLKTSDYLPFVAFIAAPTLDQLRYLHEWNRGNKTYATFDRALSRQSRRAKTLQDFAFDFFEDEDLQLTVEESARLFRIYENYFDIVLVNNDFNRTFEQLREAIDALSMAPQWIPISWIYGT</sequence>
<dbReference type="InterPro" id="IPR001452">
    <property type="entry name" value="SH3_domain"/>
</dbReference>
<dbReference type="PROSITE" id="PS00856">
    <property type="entry name" value="GUANYLATE_KINASE_1"/>
    <property type="match status" value="1"/>
</dbReference>
<evidence type="ECO:0000256" key="1">
    <source>
        <dbReference type="ARBA" id="ARBA00007014"/>
    </source>
</evidence>
<feature type="compositionally biased region" description="Low complexity" evidence="4">
    <location>
        <begin position="274"/>
        <end position="294"/>
    </location>
</feature>
<dbReference type="SUPFAM" id="SSF50044">
    <property type="entry name" value="SH3-domain"/>
    <property type="match status" value="1"/>
</dbReference>
<feature type="compositionally biased region" description="Polar residues" evidence="4">
    <location>
        <begin position="39"/>
        <end position="56"/>
    </location>
</feature>
<feature type="region of interest" description="Disordered" evidence="4">
    <location>
        <begin position="27"/>
        <end position="87"/>
    </location>
</feature>
<evidence type="ECO:0000256" key="2">
    <source>
        <dbReference type="ARBA" id="ARBA00022443"/>
    </source>
</evidence>
<protein>
    <submittedName>
        <fullName evidence="8">MAGUK p55 subfamily member 6</fullName>
    </submittedName>
</protein>
<dbReference type="InterPro" id="IPR008144">
    <property type="entry name" value="Guanylate_kin-like_dom"/>
</dbReference>
<dbReference type="InterPro" id="IPR036034">
    <property type="entry name" value="PDZ_sf"/>
</dbReference>
<dbReference type="InterPro" id="IPR036028">
    <property type="entry name" value="SH3-like_dom_sf"/>
</dbReference>
<accession>A0A6G1SED9</accession>
<dbReference type="Gene3D" id="2.30.30.40">
    <property type="entry name" value="SH3 Domains"/>
    <property type="match status" value="1"/>
</dbReference>
<dbReference type="Gene3D" id="3.40.50.300">
    <property type="entry name" value="P-loop containing nucleotide triphosphate hydrolases"/>
    <property type="match status" value="1"/>
</dbReference>
<proteinExistence type="inferred from homology"/>
<evidence type="ECO:0000256" key="4">
    <source>
        <dbReference type="SAM" id="MobiDB-lite"/>
    </source>
</evidence>